<reference evidence="3" key="1">
    <citation type="journal article" date="2017" name="Nat. Ecol. Evol.">
        <title>Genome expansion and lineage-specific genetic innovations in the forest pathogenic fungi Armillaria.</title>
        <authorList>
            <person name="Sipos G."/>
            <person name="Prasanna A.N."/>
            <person name="Walter M.C."/>
            <person name="O'Connor E."/>
            <person name="Balint B."/>
            <person name="Krizsan K."/>
            <person name="Kiss B."/>
            <person name="Hess J."/>
            <person name="Varga T."/>
            <person name="Slot J."/>
            <person name="Riley R."/>
            <person name="Boka B."/>
            <person name="Rigling D."/>
            <person name="Barry K."/>
            <person name="Lee J."/>
            <person name="Mihaltcheva S."/>
            <person name="LaButti K."/>
            <person name="Lipzen A."/>
            <person name="Waldron R."/>
            <person name="Moloney N.M."/>
            <person name="Sperisen C."/>
            <person name="Kredics L."/>
            <person name="Vagvoelgyi C."/>
            <person name="Patrignani A."/>
            <person name="Fitzpatrick D."/>
            <person name="Nagy I."/>
            <person name="Doyle S."/>
            <person name="Anderson J.B."/>
            <person name="Grigoriev I.V."/>
            <person name="Gueldener U."/>
            <person name="Muensterkoetter M."/>
            <person name="Nagy L.G."/>
        </authorList>
    </citation>
    <scope>NUCLEOTIDE SEQUENCE [LARGE SCALE GENOMIC DNA]</scope>
    <source>
        <strain evidence="3">28-4</strain>
    </source>
</reference>
<gene>
    <name evidence="2" type="ORF">ARMSODRAFT_995921</name>
</gene>
<keyword evidence="3" id="KW-1185">Reference proteome</keyword>
<dbReference type="Pfam" id="PF20236">
    <property type="entry name" value="DUF6593"/>
    <property type="match status" value="1"/>
</dbReference>
<evidence type="ECO:0000259" key="1">
    <source>
        <dbReference type="Pfam" id="PF20236"/>
    </source>
</evidence>
<feature type="domain" description="DUF6593" evidence="1">
    <location>
        <begin position="44"/>
        <end position="160"/>
    </location>
</feature>
<name>A0A2H3BWJ5_9AGAR</name>
<dbReference type="EMBL" id="KZ293436">
    <property type="protein sequence ID" value="PBK67426.1"/>
    <property type="molecule type" value="Genomic_DNA"/>
</dbReference>
<sequence>MSFNSIYGGWGQAPAPSLFGALPYPTPPVPANYVSFYLTSFNPSVLNCTVIGPQQRPYFTIITDPNMPTYTVLKDAKGRSTALVEWQSHPLVELRGVISKQKAGDWLRLSQDKASRTMDVCGTRYLWIPQEQYINLYSSGSSPRLLARICRGHGTITLDIAAEAMQLGLLEAAIIATMLLQCGQNID</sequence>
<dbReference type="STRING" id="1076256.A0A2H3BWJ5"/>
<proteinExistence type="predicted"/>
<evidence type="ECO:0000313" key="3">
    <source>
        <dbReference type="Proteomes" id="UP000218334"/>
    </source>
</evidence>
<organism evidence="2 3">
    <name type="scientific">Armillaria solidipes</name>
    <dbReference type="NCBI Taxonomy" id="1076256"/>
    <lineage>
        <taxon>Eukaryota</taxon>
        <taxon>Fungi</taxon>
        <taxon>Dikarya</taxon>
        <taxon>Basidiomycota</taxon>
        <taxon>Agaricomycotina</taxon>
        <taxon>Agaricomycetes</taxon>
        <taxon>Agaricomycetidae</taxon>
        <taxon>Agaricales</taxon>
        <taxon>Marasmiineae</taxon>
        <taxon>Physalacriaceae</taxon>
        <taxon>Armillaria</taxon>
    </lineage>
</organism>
<accession>A0A2H3BWJ5</accession>
<dbReference type="AlphaFoldDB" id="A0A2H3BWJ5"/>
<dbReference type="Proteomes" id="UP000218334">
    <property type="component" value="Unassembled WGS sequence"/>
</dbReference>
<dbReference type="InterPro" id="IPR046528">
    <property type="entry name" value="DUF6593"/>
</dbReference>
<protein>
    <recommendedName>
        <fullName evidence="1">DUF6593 domain-containing protein</fullName>
    </recommendedName>
</protein>
<evidence type="ECO:0000313" key="2">
    <source>
        <dbReference type="EMBL" id="PBK67426.1"/>
    </source>
</evidence>